<dbReference type="GO" id="GO:0030127">
    <property type="term" value="C:COPII vesicle coat"/>
    <property type="evidence" value="ECO:0007669"/>
    <property type="project" value="InterPro"/>
</dbReference>
<dbReference type="Gene3D" id="3.40.50.410">
    <property type="entry name" value="von Willebrand factor, type A domain"/>
    <property type="match status" value="1"/>
</dbReference>
<name>A0A9K3NXJ5_HELAN</name>
<dbReference type="AlphaFoldDB" id="A0A9K3NXJ5"/>
<dbReference type="Proteomes" id="UP000215914">
    <property type="component" value="Unassembled WGS sequence"/>
</dbReference>
<dbReference type="Gramene" id="mRNA:HanXRQr2_Chr03g0126411">
    <property type="protein sequence ID" value="mRNA:HanXRQr2_Chr03g0126411"/>
    <property type="gene ID" value="HanXRQr2_Chr03g0126411"/>
</dbReference>
<dbReference type="InterPro" id="IPR050550">
    <property type="entry name" value="SEC23_SEC24_subfamily"/>
</dbReference>
<dbReference type="InterPro" id="IPR036465">
    <property type="entry name" value="vWFA_dom_sf"/>
</dbReference>
<keyword evidence="1" id="KW-0732">Signal</keyword>
<evidence type="ECO:0000259" key="2">
    <source>
        <dbReference type="Pfam" id="PF04811"/>
    </source>
</evidence>
<protein>
    <submittedName>
        <fullName evidence="3">Sec23/Sec24, trunk domain, von Willebrand factor A-like domain superfamily</fullName>
    </submittedName>
</protein>
<organism evidence="3 4">
    <name type="scientific">Helianthus annuus</name>
    <name type="common">Common sunflower</name>
    <dbReference type="NCBI Taxonomy" id="4232"/>
    <lineage>
        <taxon>Eukaryota</taxon>
        <taxon>Viridiplantae</taxon>
        <taxon>Streptophyta</taxon>
        <taxon>Embryophyta</taxon>
        <taxon>Tracheophyta</taxon>
        <taxon>Spermatophyta</taxon>
        <taxon>Magnoliopsida</taxon>
        <taxon>eudicotyledons</taxon>
        <taxon>Gunneridae</taxon>
        <taxon>Pentapetalae</taxon>
        <taxon>asterids</taxon>
        <taxon>campanulids</taxon>
        <taxon>Asterales</taxon>
        <taxon>Asteraceae</taxon>
        <taxon>Asteroideae</taxon>
        <taxon>Heliantheae alliance</taxon>
        <taxon>Heliantheae</taxon>
        <taxon>Helianthus</taxon>
    </lineage>
</organism>
<sequence length="105" mass="11653">MPAVFFFLIDVSMNAVQTGATAGACSVISRVIADFPEGPQTMVGIASFDSSIHFYNLKRALQQPLMFIVPDVQDVYTPLQTDVIVQLFECRQHPDLLLESIPTMF</sequence>
<feature type="chain" id="PRO_5039909710" evidence="1">
    <location>
        <begin position="19"/>
        <end position="105"/>
    </location>
</feature>
<dbReference type="GO" id="GO:0006886">
    <property type="term" value="P:intracellular protein transport"/>
    <property type="evidence" value="ECO:0007669"/>
    <property type="project" value="InterPro"/>
</dbReference>
<proteinExistence type="predicted"/>
<dbReference type="Pfam" id="PF04811">
    <property type="entry name" value="Sec23_trunk"/>
    <property type="match status" value="1"/>
</dbReference>
<gene>
    <name evidence="3" type="ORF">HanXRQr2_Chr03g0126411</name>
</gene>
<feature type="signal peptide" evidence="1">
    <location>
        <begin position="1"/>
        <end position="18"/>
    </location>
</feature>
<reference evidence="3" key="2">
    <citation type="submission" date="2020-06" db="EMBL/GenBank/DDBJ databases">
        <title>Helianthus annuus Genome sequencing and assembly Release 2.</title>
        <authorList>
            <person name="Gouzy J."/>
            <person name="Langlade N."/>
            <person name="Munos S."/>
        </authorList>
    </citation>
    <scope>NUCLEOTIDE SEQUENCE</scope>
    <source>
        <tissue evidence="3">Leaves</tissue>
    </source>
</reference>
<accession>A0A9K3NXJ5</accession>
<dbReference type="PANTHER" id="PTHR13803">
    <property type="entry name" value="SEC24-RELATED PROTEIN"/>
    <property type="match status" value="1"/>
</dbReference>
<comment type="caution">
    <text evidence="3">The sequence shown here is derived from an EMBL/GenBank/DDBJ whole genome shotgun (WGS) entry which is preliminary data.</text>
</comment>
<evidence type="ECO:0000313" key="4">
    <source>
        <dbReference type="Proteomes" id="UP000215914"/>
    </source>
</evidence>
<keyword evidence="4" id="KW-1185">Reference proteome</keyword>
<dbReference type="SUPFAM" id="SSF53300">
    <property type="entry name" value="vWA-like"/>
    <property type="match status" value="1"/>
</dbReference>
<dbReference type="GO" id="GO:0006888">
    <property type="term" value="P:endoplasmic reticulum to Golgi vesicle-mediated transport"/>
    <property type="evidence" value="ECO:0007669"/>
    <property type="project" value="InterPro"/>
</dbReference>
<feature type="domain" description="Sec23/Sec24 trunk" evidence="2">
    <location>
        <begin position="1"/>
        <end position="105"/>
    </location>
</feature>
<dbReference type="PANTHER" id="PTHR13803:SF4">
    <property type="entry name" value="SECRETORY 24CD, ISOFORM C"/>
    <property type="match status" value="1"/>
</dbReference>
<evidence type="ECO:0000256" key="1">
    <source>
        <dbReference type="SAM" id="SignalP"/>
    </source>
</evidence>
<evidence type="ECO:0000313" key="3">
    <source>
        <dbReference type="EMBL" id="KAF5815735.1"/>
    </source>
</evidence>
<dbReference type="InterPro" id="IPR006896">
    <property type="entry name" value="Sec23/24_trunk_dom"/>
</dbReference>
<reference evidence="3" key="1">
    <citation type="journal article" date="2017" name="Nature">
        <title>The sunflower genome provides insights into oil metabolism, flowering and Asterid evolution.</title>
        <authorList>
            <person name="Badouin H."/>
            <person name="Gouzy J."/>
            <person name="Grassa C.J."/>
            <person name="Murat F."/>
            <person name="Staton S.E."/>
            <person name="Cottret L."/>
            <person name="Lelandais-Briere C."/>
            <person name="Owens G.L."/>
            <person name="Carrere S."/>
            <person name="Mayjonade B."/>
            <person name="Legrand L."/>
            <person name="Gill N."/>
            <person name="Kane N.C."/>
            <person name="Bowers J.E."/>
            <person name="Hubner S."/>
            <person name="Bellec A."/>
            <person name="Berard A."/>
            <person name="Berges H."/>
            <person name="Blanchet N."/>
            <person name="Boniface M.C."/>
            <person name="Brunel D."/>
            <person name="Catrice O."/>
            <person name="Chaidir N."/>
            <person name="Claudel C."/>
            <person name="Donnadieu C."/>
            <person name="Faraut T."/>
            <person name="Fievet G."/>
            <person name="Helmstetter N."/>
            <person name="King M."/>
            <person name="Knapp S.J."/>
            <person name="Lai Z."/>
            <person name="Le Paslier M.C."/>
            <person name="Lippi Y."/>
            <person name="Lorenzon L."/>
            <person name="Mandel J.R."/>
            <person name="Marage G."/>
            <person name="Marchand G."/>
            <person name="Marquand E."/>
            <person name="Bret-Mestries E."/>
            <person name="Morien E."/>
            <person name="Nambeesan S."/>
            <person name="Nguyen T."/>
            <person name="Pegot-Espagnet P."/>
            <person name="Pouilly N."/>
            <person name="Raftis F."/>
            <person name="Sallet E."/>
            <person name="Schiex T."/>
            <person name="Thomas J."/>
            <person name="Vandecasteele C."/>
            <person name="Vares D."/>
            <person name="Vear F."/>
            <person name="Vautrin S."/>
            <person name="Crespi M."/>
            <person name="Mangin B."/>
            <person name="Burke J.M."/>
            <person name="Salse J."/>
            <person name="Munos S."/>
            <person name="Vincourt P."/>
            <person name="Rieseberg L.H."/>
            <person name="Langlade N.B."/>
        </authorList>
    </citation>
    <scope>NUCLEOTIDE SEQUENCE</scope>
    <source>
        <tissue evidence="3">Leaves</tissue>
    </source>
</reference>
<dbReference type="EMBL" id="MNCJ02000318">
    <property type="protein sequence ID" value="KAF5815735.1"/>
    <property type="molecule type" value="Genomic_DNA"/>
</dbReference>